<feature type="chain" id="PRO_5013199907" description="CBM-cenC domain-containing protein" evidence="3">
    <location>
        <begin position="20"/>
        <end position="344"/>
    </location>
</feature>
<dbReference type="GO" id="GO:0016798">
    <property type="term" value="F:hydrolase activity, acting on glycosyl bonds"/>
    <property type="evidence" value="ECO:0007669"/>
    <property type="project" value="InterPro"/>
</dbReference>
<keyword evidence="1" id="KW-0378">Hydrolase</keyword>
<evidence type="ECO:0000256" key="2">
    <source>
        <dbReference type="SAM" id="MobiDB-lite"/>
    </source>
</evidence>
<dbReference type="GeneID" id="30970347"/>
<protein>
    <recommendedName>
        <fullName evidence="4">CBM-cenC domain-containing protein</fullName>
    </recommendedName>
</protein>
<dbReference type="InterPro" id="IPR008979">
    <property type="entry name" value="Galactose-bd-like_sf"/>
</dbReference>
<dbReference type="Proteomes" id="UP000184546">
    <property type="component" value="Unassembled WGS sequence"/>
</dbReference>
<dbReference type="AlphaFoldDB" id="A0A1L9WQV3"/>
<proteinExistence type="predicted"/>
<evidence type="ECO:0000313" key="6">
    <source>
        <dbReference type="Proteomes" id="UP000184546"/>
    </source>
</evidence>
<evidence type="ECO:0000256" key="1">
    <source>
        <dbReference type="ARBA" id="ARBA00022801"/>
    </source>
</evidence>
<dbReference type="RefSeq" id="XP_020054894.1">
    <property type="nucleotide sequence ID" value="XM_020196533.1"/>
</dbReference>
<keyword evidence="6" id="KW-1185">Reference proteome</keyword>
<feature type="signal peptide" evidence="3">
    <location>
        <begin position="1"/>
        <end position="19"/>
    </location>
</feature>
<feature type="region of interest" description="Disordered" evidence="2">
    <location>
        <begin position="256"/>
        <end position="279"/>
    </location>
</feature>
<feature type="domain" description="CBM-cenC" evidence="4">
    <location>
        <begin position="35"/>
        <end position="160"/>
    </location>
</feature>
<name>A0A1L9WQV3_ASPA1</name>
<feature type="region of interest" description="Disordered" evidence="2">
    <location>
        <begin position="192"/>
        <end position="211"/>
    </location>
</feature>
<dbReference type="VEuPathDB" id="FungiDB:ASPACDRAFT_122403"/>
<evidence type="ECO:0000259" key="4">
    <source>
        <dbReference type="Pfam" id="PF02018"/>
    </source>
</evidence>
<dbReference type="PROSITE" id="PS51257">
    <property type="entry name" value="PROKAR_LIPOPROTEIN"/>
    <property type="match status" value="1"/>
</dbReference>
<dbReference type="Pfam" id="PF02018">
    <property type="entry name" value="CBM_4_9"/>
    <property type="match status" value="1"/>
</dbReference>
<dbReference type="EMBL" id="KV878980">
    <property type="protein sequence ID" value="OJJ98554.1"/>
    <property type="molecule type" value="Genomic_DNA"/>
</dbReference>
<dbReference type="OMA" id="PRYFECL"/>
<sequence length="344" mass="34485">MKSIIRSSLLALLATAASAISTGSTGACTTSVQQAVQNPSFEDGTTDWTIATGAAGSVYDTYRTSSAPDGSYVLAINGDLASNGLSQTLTDLAVGSTYTLSLYWQLLSIGTGTCSLNVYIDSAESSNVAATGQLTSASSAWTQVTGQWTATSTTHKLMVDFTCTAGSFSSSSEVNFDDITFTGPTVVNCPTSTVQTSTSTPTPTPSVASASSSTPIVAMTSSSSPAATSFPVLFTSVPVQSSSSAVTIVPSVRPSSAAVRPSSSVPVQASSASSSVRVTPSLSTPAHQLSASSSSAPSSSAVVQSLTSTALFGSSTAIAATETDEDVVTSTVYATVTATFTVAC</sequence>
<accession>A0A1L9WQV3</accession>
<evidence type="ECO:0000313" key="5">
    <source>
        <dbReference type="EMBL" id="OJJ98554.1"/>
    </source>
</evidence>
<evidence type="ECO:0000256" key="3">
    <source>
        <dbReference type="SAM" id="SignalP"/>
    </source>
</evidence>
<dbReference type="STRING" id="690307.A0A1L9WQV3"/>
<keyword evidence="3" id="KW-0732">Signal</keyword>
<dbReference type="InterPro" id="IPR003305">
    <property type="entry name" value="CenC_carb-bd"/>
</dbReference>
<dbReference type="Gene3D" id="2.60.120.260">
    <property type="entry name" value="Galactose-binding domain-like"/>
    <property type="match status" value="1"/>
</dbReference>
<dbReference type="OrthoDB" id="3565477at2759"/>
<gene>
    <name evidence="5" type="ORF">ASPACDRAFT_122403</name>
</gene>
<reference evidence="6" key="1">
    <citation type="journal article" date="2017" name="Genome Biol.">
        <title>Comparative genomics reveals high biological diversity and specific adaptations in the industrially and medically important fungal genus Aspergillus.</title>
        <authorList>
            <person name="de Vries R.P."/>
            <person name="Riley R."/>
            <person name="Wiebenga A."/>
            <person name="Aguilar-Osorio G."/>
            <person name="Amillis S."/>
            <person name="Uchima C.A."/>
            <person name="Anderluh G."/>
            <person name="Asadollahi M."/>
            <person name="Askin M."/>
            <person name="Barry K."/>
            <person name="Battaglia E."/>
            <person name="Bayram O."/>
            <person name="Benocci T."/>
            <person name="Braus-Stromeyer S.A."/>
            <person name="Caldana C."/>
            <person name="Canovas D."/>
            <person name="Cerqueira G.C."/>
            <person name="Chen F."/>
            <person name="Chen W."/>
            <person name="Choi C."/>
            <person name="Clum A."/>
            <person name="Dos Santos R.A."/>
            <person name="Damasio A.R."/>
            <person name="Diallinas G."/>
            <person name="Emri T."/>
            <person name="Fekete E."/>
            <person name="Flipphi M."/>
            <person name="Freyberg S."/>
            <person name="Gallo A."/>
            <person name="Gournas C."/>
            <person name="Habgood R."/>
            <person name="Hainaut M."/>
            <person name="Harispe M.L."/>
            <person name="Henrissat B."/>
            <person name="Hilden K.S."/>
            <person name="Hope R."/>
            <person name="Hossain A."/>
            <person name="Karabika E."/>
            <person name="Karaffa L."/>
            <person name="Karanyi Z."/>
            <person name="Krasevec N."/>
            <person name="Kuo A."/>
            <person name="Kusch H."/>
            <person name="LaButti K."/>
            <person name="Lagendijk E.L."/>
            <person name="Lapidus A."/>
            <person name="Levasseur A."/>
            <person name="Lindquist E."/>
            <person name="Lipzen A."/>
            <person name="Logrieco A.F."/>
            <person name="MacCabe A."/>
            <person name="Maekelae M.R."/>
            <person name="Malavazi I."/>
            <person name="Melin P."/>
            <person name="Meyer V."/>
            <person name="Mielnichuk N."/>
            <person name="Miskei M."/>
            <person name="Molnar A.P."/>
            <person name="Mule G."/>
            <person name="Ngan C.Y."/>
            <person name="Orejas M."/>
            <person name="Orosz E."/>
            <person name="Ouedraogo J.P."/>
            <person name="Overkamp K.M."/>
            <person name="Park H.-S."/>
            <person name="Perrone G."/>
            <person name="Piumi F."/>
            <person name="Punt P.J."/>
            <person name="Ram A.F."/>
            <person name="Ramon A."/>
            <person name="Rauscher S."/>
            <person name="Record E."/>
            <person name="Riano-Pachon D.M."/>
            <person name="Robert V."/>
            <person name="Roehrig J."/>
            <person name="Ruller R."/>
            <person name="Salamov A."/>
            <person name="Salih N.S."/>
            <person name="Samson R.A."/>
            <person name="Sandor E."/>
            <person name="Sanguinetti M."/>
            <person name="Schuetze T."/>
            <person name="Sepcic K."/>
            <person name="Shelest E."/>
            <person name="Sherlock G."/>
            <person name="Sophianopoulou V."/>
            <person name="Squina F.M."/>
            <person name="Sun H."/>
            <person name="Susca A."/>
            <person name="Todd R.B."/>
            <person name="Tsang A."/>
            <person name="Unkles S.E."/>
            <person name="van de Wiele N."/>
            <person name="van Rossen-Uffink D."/>
            <person name="Oliveira J.V."/>
            <person name="Vesth T.C."/>
            <person name="Visser J."/>
            <person name="Yu J.-H."/>
            <person name="Zhou M."/>
            <person name="Andersen M.R."/>
            <person name="Archer D.B."/>
            <person name="Baker S.E."/>
            <person name="Benoit I."/>
            <person name="Brakhage A.A."/>
            <person name="Braus G.H."/>
            <person name="Fischer R."/>
            <person name="Frisvad J.C."/>
            <person name="Goldman G.H."/>
            <person name="Houbraken J."/>
            <person name="Oakley B."/>
            <person name="Pocsi I."/>
            <person name="Scazzocchio C."/>
            <person name="Seiboth B."/>
            <person name="vanKuyk P.A."/>
            <person name="Wortman J."/>
            <person name="Dyer P.S."/>
            <person name="Grigoriev I.V."/>
        </authorList>
    </citation>
    <scope>NUCLEOTIDE SEQUENCE [LARGE SCALE GENOMIC DNA]</scope>
    <source>
        <strain evidence="6">ATCC 16872 / CBS 172.66 / WB 5094</strain>
    </source>
</reference>
<organism evidence="5 6">
    <name type="scientific">Aspergillus aculeatus (strain ATCC 16872 / CBS 172.66 / WB 5094)</name>
    <dbReference type="NCBI Taxonomy" id="690307"/>
    <lineage>
        <taxon>Eukaryota</taxon>
        <taxon>Fungi</taxon>
        <taxon>Dikarya</taxon>
        <taxon>Ascomycota</taxon>
        <taxon>Pezizomycotina</taxon>
        <taxon>Eurotiomycetes</taxon>
        <taxon>Eurotiomycetidae</taxon>
        <taxon>Eurotiales</taxon>
        <taxon>Aspergillaceae</taxon>
        <taxon>Aspergillus</taxon>
        <taxon>Aspergillus subgen. Circumdati</taxon>
    </lineage>
</organism>
<dbReference type="SUPFAM" id="SSF49785">
    <property type="entry name" value="Galactose-binding domain-like"/>
    <property type="match status" value="1"/>
</dbReference>